<feature type="domain" description="Rhodanese" evidence="3">
    <location>
        <begin position="263"/>
        <end position="391"/>
    </location>
</feature>
<dbReference type="STRING" id="188477.A0A3S1BK04"/>
<keyword evidence="1" id="KW-0808">Transferase</keyword>
<dbReference type="PANTHER" id="PTHR11364">
    <property type="entry name" value="THIOSULFATE SULFERTANSFERASE"/>
    <property type="match status" value="1"/>
</dbReference>
<dbReference type="PANTHER" id="PTHR11364:SF27">
    <property type="entry name" value="SULFURTRANSFERASE"/>
    <property type="match status" value="1"/>
</dbReference>
<dbReference type="GO" id="GO:0005739">
    <property type="term" value="C:mitochondrion"/>
    <property type="evidence" value="ECO:0007669"/>
    <property type="project" value="TreeGrafter"/>
</dbReference>
<protein>
    <recommendedName>
        <fullName evidence="3">Rhodanese domain-containing protein</fullName>
    </recommendedName>
</protein>
<dbReference type="AlphaFoldDB" id="A0A3S1BK04"/>
<keyword evidence="5" id="KW-1185">Reference proteome</keyword>
<dbReference type="SMART" id="SM00450">
    <property type="entry name" value="RHOD"/>
    <property type="match status" value="2"/>
</dbReference>
<evidence type="ECO:0000259" key="3">
    <source>
        <dbReference type="PROSITE" id="PS50206"/>
    </source>
</evidence>
<dbReference type="Pfam" id="PF00581">
    <property type="entry name" value="Rhodanese"/>
    <property type="match status" value="2"/>
</dbReference>
<gene>
    <name evidence="4" type="ORF">EGW08_009662</name>
</gene>
<evidence type="ECO:0000313" key="5">
    <source>
        <dbReference type="Proteomes" id="UP000271974"/>
    </source>
</evidence>
<dbReference type="Gene3D" id="3.40.250.10">
    <property type="entry name" value="Rhodanese-like domain"/>
    <property type="match status" value="2"/>
</dbReference>
<dbReference type="Proteomes" id="UP000271974">
    <property type="component" value="Unassembled WGS sequence"/>
</dbReference>
<dbReference type="InterPro" id="IPR036873">
    <property type="entry name" value="Rhodanese-like_dom_sf"/>
</dbReference>
<keyword evidence="2" id="KW-0677">Repeat</keyword>
<dbReference type="InterPro" id="IPR001307">
    <property type="entry name" value="Thiosulphate_STrfase_CS"/>
</dbReference>
<evidence type="ECO:0000256" key="2">
    <source>
        <dbReference type="ARBA" id="ARBA00022737"/>
    </source>
</evidence>
<accession>A0A3S1BK04</accession>
<dbReference type="SUPFAM" id="SSF52821">
    <property type="entry name" value="Rhodanese/Cell cycle control phosphatase"/>
    <property type="match status" value="2"/>
</dbReference>
<dbReference type="InterPro" id="IPR001763">
    <property type="entry name" value="Rhodanese-like_dom"/>
</dbReference>
<dbReference type="PROSITE" id="PS00380">
    <property type="entry name" value="RHODANESE_1"/>
    <property type="match status" value="1"/>
</dbReference>
<evidence type="ECO:0000256" key="1">
    <source>
        <dbReference type="ARBA" id="ARBA00022679"/>
    </source>
</evidence>
<comment type="caution">
    <text evidence="4">The sequence shown here is derived from an EMBL/GenBank/DDBJ whole genome shotgun (WGS) entry which is preliminary data.</text>
</comment>
<evidence type="ECO:0000313" key="4">
    <source>
        <dbReference type="EMBL" id="RUS82588.1"/>
    </source>
</evidence>
<dbReference type="InterPro" id="IPR045078">
    <property type="entry name" value="TST/MPST-like"/>
</dbReference>
<proteinExistence type="predicted"/>
<dbReference type="CDD" id="cd01448">
    <property type="entry name" value="TST_Repeat_1"/>
    <property type="match status" value="1"/>
</dbReference>
<sequence>MVCFDSTKTLRKRYCLEADMDFPEASDRPLRRCAGRLELRHFSSSADMSRTSVVSVASAKSSIFNLPLHNPPALVSPQWLMEALFTNQQEKDQSMKESQPHSVFLLDATWEATSTTSAYEQHYKRGHIPGALFLDLEALCQKQPNSHMCCPIPDPGKFERFVNNLGVSKDSHVVTYDSLDGRSAARVWYLFRLFGHEQVSVLDGGLRQWLQEGHQICTTDKDGTCRLPQEDQSLNTSQSTQKFKAKLQPNMLIGFTELKSIVEKEDAQIIDCRSELSSSEKPSTAYCSNATAMTSCASSHEVPSQGQIKGAIHIPFVNLFTPDGKFKLEEELLQVFEKAGVDLSVPAVVYSQRGMSACTVALAASICGIPTVPVYNGSWTEWEAMAPSCLIVKGKKTDQI</sequence>
<name>A0A3S1BK04_ELYCH</name>
<feature type="domain" description="Rhodanese" evidence="3">
    <location>
        <begin position="99"/>
        <end position="218"/>
    </location>
</feature>
<organism evidence="4 5">
    <name type="scientific">Elysia chlorotica</name>
    <name type="common">Eastern emerald elysia</name>
    <name type="synonym">Sea slug</name>
    <dbReference type="NCBI Taxonomy" id="188477"/>
    <lineage>
        <taxon>Eukaryota</taxon>
        <taxon>Metazoa</taxon>
        <taxon>Spiralia</taxon>
        <taxon>Lophotrochozoa</taxon>
        <taxon>Mollusca</taxon>
        <taxon>Gastropoda</taxon>
        <taxon>Heterobranchia</taxon>
        <taxon>Euthyneura</taxon>
        <taxon>Panpulmonata</taxon>
        <taxon>Sacoglossa</taxon>
        <taxon>Placobranchoidea</taxon>
        <taxon>Plakobranchidae</taxon>
        <taxon>Elysia</taxon>
    </lineage>
</organism>
<dbReference type="GO" id="GO:0004792">
    <property type="term" value="F:thiosulfate-cyanide sulfurtransferase activity"/>
    <property type="evidence" value="ECO:0007669"/>
    <property type="project" value="InterPro"/>
</dbReference>
<dbReference type="OrthoDB" id="270167at2759"/>
<dbReference type="EMBL" id="RQTK01000280">
    <property type="protein sequence ID" value="RUS82588.1"/>
    <property type="molecule type" value="Genomic_DNA"/>
</dbReference>
<reference evidence="4 5" key="1">
    <citation type="submission" date="2019-01" db="EMBL/GenBank/DDBJ databases">
        <title>A draft genome assembly of the solar-powered sea slug Elysia chlorotica.</title>
        <authorList>
            <person name="Cai H."/>
            <person name="Li Q."/>
            <person name="Fang X."/>
            <person name="Li J."/>
            <person name="Curtis N.E."/>
            <person name="Altenburger A."/>
            <person name="Shibata T."/>
            <person name="Feng M."/>
            <person name="Maeda T."/>
            <person name="Schwartz J.A."/>
            <person name="Shigenobu S."/>
            <person name="Lundholm N."/>
            <person name="Nishiyama T."/>
            <person name="Yang H."/>
            <person name="Hasebe M."/>
            <person name="Li S."/>
            <person name="Pierce S.K."/>
            <person name="Wang J."/>
        </authorList>
    </citation>
    <scope>NUCLEOTIDE SEQUENCE [LARGE SCALE GENOMIC DNA]</scope>
    <source>
        <strain evidence="4">EC2010</strain>
        <tissue evidence="4">Whole organism of an adult</tissue>
    </source>
</reference>
<dbReference type="PROSITE" id="PS50206">
    <property type="entry name" value="RHODANESE_3"/>
    <property type="match status" value="2"/>
</dbReference>